<accession>A0ACB8GIV5</accession>
<proteinExistence type="predicted"/>
<dbReference type="EMBL" id="JAFIQS020000012">
    <property type="protein sequence ID" value="KAH9475380.1"/>
    <property type="molecule type" value="Genomic_DNA"/>
</dbReference>
<gene>
    <name evidence="1" type="ORF">JR316_0012491</name>
</gene>
<evidence type="ECO:0000313" key="1">
    <source>
        <dbReference type="EMBL" id="KAH9475380.1"/>
    </source>
</evidence>
<organism evidence="1 2">
    <name type="scientific">Psilocybe cubensis</name>
    <name type="common">Psychedelic mushroom</name>
    <name type="synonym">Stropharia cubensis</name>
    <dbReference type="NCBI Taxonomy" id="181762"/>
    <lineage>
        <taxon>Eukaryota</taxon>
        <taxon>Fungi</taxon>
        <taxon>Dikarya</taxon>
        <taxon>Basidiomycota</taxon>
        <taxon>Agaricomycotina</taxon>
        <taxon>Agaricomycetes</taxon>
        <taxon>Agaricomycetidae</taxon>
        <taxon>Agaricales</taxon>
        <taxon>Agaricineae</taxon>
        <taxon>Strophariaceae</taxon>
        <taxon>Psilocybe</taxon>
    </lineage>
</organism>
<protein>
    <submittedName>
        <fullName evidence="1">Uncharacterized protein</fullName>
    </submittedName>
</protein>
<comment type="caution">
    <text evidence="1">The sequence shown here is derived from an EMBL/GenBank/DDBJ whole genome shotgun (WGS) entry which is preliminary data.</text>
</comment>
<keyword evidence="2" id="KW-1185">Reference proteome</keyword>
<name>A0ACB8GIV5_PSICU</name>
<evidence type="ECO:0000313" key="2">
    <source>
        <dbReference type="Proteomes" id="UP000664032"/>
    </source>
</evidence>
<sequence>MLPPLQNREVGLPAPPSPPGPMSPLRQNRQVGSTAGSNLPPNLGHKDPPTPIHPAPASKSEPQPQHLPKDVEMDKVNEDGRSSDLSFPEPSNDEAPTEKAKGKAKQKGKKKVDPKVSNMAKRTRAARSGKRKVAKEPETPPSPKKPRGRAAKNQA</sequence>
<reference evidence="1" key="1">
    <citation type="submission" date="2021-10" db="EMBL/GenBank/DDBJ databases">
        <title>Psilocybe cubensis genome.</title>
        <authorList>
            <person name="Mckernan K.J."/>
            <person name="Crawford S."/>
            <person name="Trippe A."/>
            <person name="Kane L.T."/>
            <person name="Mclaughlin S."/>
        </authorList>
    </citation>
    <scope>NUCLEOTIDE SEQUENCE</scope>
    <source>
        <strain evidence="1">MGC-MH-2018</strain>
    </source>
</reference>
<dbReference type="Proteomes" id="UP000664032">
    <property type="component" value="Unassembled WGS sequence"/>
</dbReference>